<organism evidence="3 4">
    <name type="scientific">Echria macrotheca</name>
    <dbReference type="NCBI Taxonomy" id="438768"/>
    <lineage>
        <taxon>Eukaryota</taxon>
        <taxon>Fungi</taxon>
        <taxon>Dikarya</taxon>
        <taxon>Ascomycota</taxon>
        <taxon>Pezizomycotina</taxon>
        <taxon>Sordariomycetes</taxon>
        <taxon>Sordariomycetidae</taxon>
        <taxon>Sordariales</taxon>
        <taxon>Schizotheciaceae</taxon>
        <taxon>Echria</taxon>
    </lineage>
</organism>
<dbReference type="EMBL" id="MU839836">
    <property type="protein sequence ID" value="KAK1753899.1"/>
    <property type="molecule type" value="Genomic_DNA"/>
</dbReference>
<reference evidence="3" key="1">
    <citation type="submission" date="2023-06" db="EMBL/GenBank/DDBJ databases">
        <title>Genome-scale phylogeny and comparative genomics of the fungal order Sordariales.</title>
        <authorList>
            <consortium name="Lawrence Berkeley National Laboratory"/>
            <person name="Hensen N."/>
            <person name="Bonometti L."/>
            <person name="Westerberg I."/>
            <person name="Brannstrom I.O."/>
            <person name="Guillou S."/>
            <person name="Cros-Aarteil S."/>
            <person name="Calhoun S."/>
            <person name="Haridas S."/>
            <person name="Kuo A."/>
            <person name="Mondo S."/>
            <person name="Pangilinan J."/>
            <person name="Riley R."/>
            <person name="Labutti K."/>
            <person name="Andreopoulos B."/>
            <person name="Lipzen A."/>
            <person name="Chen C."/>
            <person name="Yanf M."/>
            <person name="Daum C."/>
            <person name="Ng V."/>
            <person name="Clum A."/>
            <person name="Steindorff A."/>
            <person name="Ohm R."/>
            <person name="Martin F."/>
            <person name="Silar P."/>
            <person name="Natvig D."/>
            <person name="Lalanne C."/>
            <person name="Gautier V."/>
            <person name="Ament-Velasquez S.L."/>
            <person name="Kruys A."/>
            <person name="Hutchinson M.I."/>
            <person name="Powell A.J."/>
            <person name="Barry K."/>
            <person name="Miller A.N."/>
            <person name="Grigoriev I.V."/>
            <person name="Debuchy R."/>
            <person name="Gladieux P."/>
            <person name="Thoren M.H."/>
            <person name="Johannesson H."/>
        </authorList>
    </citation>
    <scope>NUCLEOTIDE SEQUENCE</scope>
    <source>
        <strain evidence="3">PSN4</strain>
    </source>
</reference>
<protein>
    <submittedName>
        <fullName evidence="3">Uncharacterized protein</fullName>
    </submittedName>
</protein>
<dbReference type="Proteomes" id="UP001239445">
    <property type="component" value="Unassembled WGS sequence"/>
</dbReference>
<evidence type="ECO:0000313" key="3">
    <source>
        <dbReference type="EMBL" id="KAK1753899.1"/>
    </source>
</evidence>
<comment type="caution">
    <text evidence="3">The sequence shown here is derived from an EMBL/GenBank/DDBJ whole genome shotgun (WGS) entry which is preliminary data.</text>
</comment>
<evidence type="ECO:0000256" key="2">
    <source>
        <dbReference type="SAM" id="Phobius"/>
    </source>
</evidence>
<name>A0AAJ0FA64_9PEZI</name>
<feature type="region of interest" description="Disordered" evidence="1">
    <location>
        <begin position="195"/>
        <end position="223"/>
    </location>
</feature>
<keyword evidence="2" id="KW-1133">Transmembrane helix</keyword>
<proteinExistence type="predicted"/>
<sequence>MSTSNNTICINLPQDPFDTKATANYFTCPIGDTCIALAGRTTVICCPPVTDCMFIQPISCDLSLQNALVHPDSAIKTLALSGKLPECGTGGCCPYGYTCTAQAVCEKNADQSVKLANSSGTAVPPPSLPTTTDAFSSFPLSTNTDVGGADSPQTGSKGSSGVDAKLVIPIVIICVLVLLIFCGLFWFWKRYKRKKRPNGGPPSPSFPKRNAASFLKPELDGNPTAARYSLKYELSGTRDPVELPWSATREVVELPATPLPTRFSKRIPGR</sequence>
<evidence type="ECO:0000256" key="1">
    <source>
        <dbReference type="SAM" id="MobiDB-lite"/>
    </source>
</evidence>
<keyword evidence="2" id="KW-0472">Membrane</keyword>
<feature type="transmembrane region" description="Helical" evidence="2">
    <location>
        <begin position="166"/>
        <end position="188"/>
    </location>
</feature>
<dbReference type="AlphaFoldDB" id="A0AAJ0FA64"/>
<accession>A0AAJ0FA64</accession>
<keyword evidence="4" id="KW-1185">Reference proteome</keyword>
<keyword evidence="2" id="KW-0812">Transmembrane</keyword>
<gene>
    <name evidence="3" type="ORF">QBC47DRAFT_414825</name>
</gene>
<evidence type="ECO:0000313" key="4">
    <source>
        <dbReference type="Proteomes" id="UP001239445"/>
    </source>
</evidence>